<evidence type="ECO:0000313" key="11">
    <source>
        <dbReference type="EMBL" id="RTR29664.1"/>
    </source>
</evidence>
<evidence type="ECO:0000256" key="9">
    <source>
        <dbReference type="ARBA" id="ARBA00049893"/>
    </source>
</evidence>
<evidence type="ECO:0000313" key="12">
    <source>
        <dbReference type="Proteomes" id="UP000282060"/>
    </source>
</evidence>
<comment type="catalytic activity">
    <reaction evidence="8">
        <text>adenosine + phosphate = alpha-D-ribose 1-phosphate + adenine</text>
        <dbReference type="Rhea" id="RHEA:27642"/>
        <dbReference type="ChEBI" id="CHEBI:16335"/>
        <dbReference type="ChEBI" id="CHEBI:16708"/>
        <dbReference type="ChEBI" id="CHEBI:43474"/>
        <dbReference type="ChEBI" id="CHEBI:57720"/>
        <dbReference type="EC" id="2.4.2.1"/>
    </reaction>
    <physiologicalReaction direction="left-to-right" evidence="8">
        <dbReference type="Rhea" id="RHEA:27643"/>
    </physiologicalReaction>
</comment>
<gene>
    <name evidence="11" type="primary">pgeF</name>
    <name evidence="11" type="ORF">EKG39_16460</name>
</gene>
<dbReference type="Pfam" id="PF02578">
    <property type="entry name" value="Cu-oxidase_4"/>
    <property type="match status" value="1"/>
</dbReference>
<dbReference type="Gene3D" id="3.60.140.10">
    <property type="entry name" value="CNF1/YfiH-like putative cysteine hydrolases"/>
    <property type="match status" value="1"/>
</dbReference>
<evidence type="ECO:0000256" key="4">
    <source>
        <dbReference type="ARBA" id="ARBA00022723"/>
    </source>
</evidence>
<evidence type="ECO:0000256" key="6">
    <source>
        <dbReference type="ARBA" id="ARBA00022833"/>
    </source>
</evidence>
<comment type="caution">
    <text evidence="11">The sequence shown here is derived from an EMBL/GenBank/DDBJ whole genome shotgun (WGS) entry which is preliminary data.</text>
</comment>
<dbReference type="PANTHER" id="PTHR30616:SF2">
    <property type="entry name" value="PURINE NUCLEOSIDE PHOSPHORYLASE LACC1"/>
    <property type="match status" value="1"/>
</dbReference>
<accession>A0A3S0KFG8</accession>
<sequence>MSPLFKNRDWNIPQGVRIAFSTRRDGVSECPYESLNLGLHVGDSEEKVLINRALIHERFGLPDFPAWLEQTHSTRVIEADNQTVHNADGSYSERLKQVCVVMTADCLPVLLCDRNGTEVAAVHAGWKGLCDGVIEVALDKFKSDKAHLIAYLGPAIGPDVFEVGEEVREMFVSQHPQSSIFFLKKEPSASLKNEPSASEGENSTPSNQKYLADLQGLARFRLNLAGVTEIYQADICTFKNSDDYFSYRRDKVTGRMASFIWLE</sequence>
<protein>
    <recommendedName>
        <fullName evidence="10">Purine nucleoside phosphorylase</fullName>
    </recommendedName>
</protein>
<keyword evidence="6" id="KW-0862">Zinc</keyword>
<comment type="similarity">
    <text evidence="2 10">Belongs to the purine nucleoside phosphorylase YfiH/LACC1 family.</text>
</comment>
<dbReference type="CDD" id="cd16833">
    <property type="entry name" value="YfiH"/>
    <property type="match status" value="1"/>
</dbReference>
<keyword evidence="5" id="KW-0378">Hydrolase</keyword>
<dbReference type="InterPro" id="IPR011324">
    <property type="entry name" value="Cytotoxic_necrot_fac-like_cat"/>
</dbReference>
<dbReference type="EMBL" id="RXNV01000009">
    <property type="protein sequence ID" value="RTR29664.1"/>
    <property type="molecule type" value="Genomic_DNA"/>
</dbReference>
<dbReference type="SUPFAM" id="SSF64438">
    <property type="entry name" value="CNF1/YfiH-like putative cysteine hydrolases"/>
    <property type="match status" value="1"/>
</dbReference>
<keyword evidence="4" id="KW-0479">Metal-binding</keyword>
<evidence type="ECO:0000256" key="10">
    <source>
        <dbReference type="RuleBase" id="RU361274"/>
    </source>
</evidence>
<dbReference type="GO" id="GO:0017061">
    <property type="term" value="F:S-methyl-5-thioadenosine phosphorylase activity"/>
    <property type="evidence" value="ECO:0007669"/>
    <property type="project" value="UniProtKB-EC"/>
</dbReference>
<dbReference type="GO" id="GO:0005507">
    <property type="term" value="F:copper ion binding"/>
    <property type="evidence" value="ECO:0007669"/>
    <property type="project" value="TreeGrafter"/>
</dbReference>
<comment type="catalytic activity">
    <reaction evidence="9">
        <text>S-methyl-5'-thioadenosine + phosphate = 5-(methylsulfanyl)-alpha-D-ribose 1-phosphate + adenine</text>
        <dbReference type="Rhea" id="RHEA:11852"/>
        <dbReference type="ChEBI" id="CHEBI:16708"/>
        <dbReference type="ChEBI" id="CHEBI:17509"/>
        <dbReference type="ChEBI" id="CHEBI:43474"/>
        <dbReference type="ChEBI" id="CHEBI:58533"/>
        <dbReference type="EC" id="2.4.2.28"/>
    </reaction>
    <physiologicalReaction direction="left-to-right" evidence="9">
        <dbReference type="Rhea" id="RHEA:11853"/>
    </physiologicalReaction>
</comment>
<keyword evidence="3" id="KW-0808">Transferase</keyword>
<dbReference type="RefSeq" id="WP_126507080.1">
    <property type="nucleotide sequence ID" value="NZ_RXNV01000009.1"/>
</dbReference>
<evidence type="ECO:0000256" key="1">
    <source>
        <dbReference type="ARBA" id="ARBA00000553"/>
    </source>
</evidence>
<organism evidence="11 12">
    <name type="scientific">Shewanella atlantica</name>
    <dbReference type="NCBI Taxonomy" id="271099"/>
    <lineage>
        <taxon>Bacteria</taxon>
        <taxon>Pseudomonadati</taxon>
        <taxon>Pseudomonadota</taxon>
        <taxon>Gammaproteobacteria</taxon>
        <taxon>Alteromonadales</taxon>
        <taxon>Shewanellaceae</taxon>
        <taxon>Shewanella</taxon>
    </lineage>
</organism>
<dbReference type="PANTHER" id="PTHR30616">
    <property type="entry name" value="UNCHARACTERIZED PROTEIN YFIH"/>
    <property type="match status" value="1"/>
</dbReference>
<proteinExistence type="inferred from homology"/>
<comment type="catalytic activity">
    <reaction evidence="1">
        <text>inosine + phosphate = alpha-D-ribose 1-phosphate + hypoxanthine</text>
        <dbReference type="Rhea" id="RHEA:27646"/>
        <dbReference type="ChEBI" id="CHEBI:17368"/>
        <dbReference type="ChEBI" id="CHEBI:17596"/>
        <dbReference type="ChEBI" id="CHEBI:43474"/>
        <dbReference type="ChEBI" id="CHEBI:57720"/>
        <dbReference type="EC" id="2.4.2.1"/>
    </reaction>
    <physiologicalReaction direction="left-to-right" evidence="1">
        <dbReference type="Rhea" id="RHEA:27647"/>
    </physiologicalReaction>
</comment>
<dbReference type="NCBIfam" id="TIGR00726">
    <property type="entry name" value="peptidoglycan editing factor PgeF"/>
    <property type="match status" value="1"/>
</dbReference>
<dbReference type="Proteomes" id="UP000282060">
    <property type="component" value="Unassembled WGS sequence"/>
</dbReference>
<reference evidence="11 12" key="1">
    <citation type="submission" date="2018-12" db="EMBL/GenBank/DDBJ databases">
        <authorList>
            <person name="Yu L."/>
        </authorList>
    </citation>
    <scope>NUCLEOTIDE SEQUENCE [LARGE SCALE GENOMIC DNA]</scope>
    <source>
        <strain evidence="11 12">HAW-EB5</strain>
    </source>
</reference>
<evidence type="ECO:0000256" key="8">
    <source>
        <dbReference type="ARBA" id="ARBA00048968"/>
    </source>
</evidence>
<dbReference type="InterPro" id="IPR003730">
    <property type="entry name" value="Cu_polyphenol_OxRdtase"/>
</dbReference>
<comment type="catalytic activity">
    <reaction evidence="7">
        <text>adenosine + H2O + H(+) = inosine + NH4(+)</text>
        <dbReference type="Rhea" id="RHEA:24408"/>
        <dbReference type="ChEBI" id="CHEBI:15377"/>
        <dbReference type="ChEBI" id="CHEBI:15378"/>
        <dbReference type="ChEBI" id="CHEBI:16335"/>
        <dbReference type="ChEBI" id="CHEBI:17596"/>
        <dbReference type="ChEBI" id="CHEBI:28938"/>
        <dbReference type="EC" id="3.5.4.4"/>
    </reaction>
    <physiologicalReaction direction="left-to-right" evidence="7">
        <dbReference type="Rhea" id="RHEA:24409"/>
    </physiologicalReaction>
</comment>
<dbReference type="OrthoDB" id="4279at2"/>
<dbReference type="GO" id="GO:0016787">
    <property type="term" value="F:hydrolase activity"/>
    <property type="evidence" value="ECO:0007669"/>
    <property type="project" value="UniProtKB-KW"/>
</dbReference>
<evidence type="ECO:0000256" key="2">
    <source>
        <dbReference type="ARBA" id="ARBA00007353"/>
    </source>
</evidence>
<name>A0A3S0KFG8_9GAMM</name>
<evidence type="ECO:0000256" key="7">
    <source>
        <dbReference type="ARBA" id="ARBA00047989"/>
    </source>
</evidence>
<keyword evidence="12" id="KW-1185">Reference proteome</keyword>
<evidence type="ECO:0000256" key="5">
    <source>
        <dbReference type="ARBA" id="ARBA00022801"/>
    </source>
</evidence>
<dbReference type="AlphaFoldDB" id="A0A3S0KFG8"/>
<dbReference type="InterPro" id="IPR038371">
    <property type="entry name" value="Cu_polyphenol_OxRdtase_sf"/>
</dbReference>
<evidence type="ECO:0000256" key="3">
    <source>
        <dbReference type="ARBA" id="ARBA00022679"/>
    </source>
</evidence>